<dbReference type="EMBL" id="JANCYU010000053">
    <property type="protein sequence ID" value="KAK4527543.1"/>
    <property type="molecule type" value="Genomic_DNA"/>
</dbReference>
<evidence type="ECO:0000313" key="2">
    <source>
        <dbReference type="EMBL" id="KAK4527543.1"/>
    </source>
</evidence>
<proteinExistence type="predicted"/>
<evidence type="ECO:0000313" key="3">
    <source>
        <dbReference type="Proteomes" id="UP001300502"/>
    </source>
</evidence>
<gene>
    <name evidence="2" type="ORF">GAYE_SCF41G5466</name>
</gene>
<protein>
    <submittedName>
        <fullName evidence="2">Uncharacterized protein</fullName>
    </submittedName>
</protein>
<name>A0AAV9IJV4_9RHOD</name>
<evidence type="ECO:0000256" key="1">
    <source>
        <dbReference type="SAM" id="MobiDB-lite"/>
    </source>
</evidence>
<accession>A0AAV9IJV4</accession>
<keyword evidence="3" id="KW-1185">Reference proteome</keyword>
<sequence length="135" mass="14471">MHNESSSSESEERQKLPRRVARPIYTARGPTLRWEDLRPDEKDAVMECATLAGIRAAAGFGGVVSLCAFARAYIPRLAVVPRWAGILSVVTFGTAGAYGAAVTAAPSCIRSILSLKDSSLAYALDEALQDWNSSL</sequence>
<organism evidence="2 3">
    <name type="scientific">Galdieria yellowstonensis</name>
    <dbReference type="NCBI Taxonomy" id="3028027"/>
    <lineage>
        <taxon>Eukaryota</taxon>
        <taxon>Rhodophyta</taxon>
        <taxon>Bangiophyceae</taxon>
        <taxon>Galdieriales</taxon>
        <taxon>Galdieriaceae</taxon>
        <taxon>Galdieria</taxon>
    </lineage>
</organism>
<comment type="caution">
    <text evidence="2">The sequence shown here is derived from an EMBL/GenBank/DDBJ whole genome shotgun (WGS) entry which is preliminary data.</text>
</comment>
<dbReference type="AlphaFoldDB" id="A0AAV9IJV4"/>
<feature type="region of interest" description="Disordered" evidence="1">
    <location>
        <begin position="1"/>
        <end position="20"/>
    </location>
</feature>
<reference evidence="2 3" key="1">
    <citation type="submission" date="2022-07" db="EMBL/GenBank/DDBJ databases">
        <title>Genome-wide signatures of adaptation to extreme environments.</title>
        <authorList>
            <person name="Cho C.H."/>
            <person name="Yoon H.S."/>
        </authorList>
    </citation>
    <scope>NUCLEOTIDE SEQUENCE [LARGE SCALE GENOMIC DNA]</scope>
    <source>
        <strain evidence="2 3">108.79 E11</strain>
    </source>
</reference>
<dbReference type="Proteomes" id="UP001300502">
    <property type="component" value="Unassembled WGS sequence"/>
</dbReference>